<evidence type="ECO:0000313" key="3">
    <source>
        <dbReference type="Proteomes" id="UP000321204"/>
    </source>
</evidence>
<evidence type="ECO:0000313" key="2">
    <source>
        <dbReference type="EMBL" id="QEC57184.1"/>
    </source>
</evidence>
<keyword evidence="2" id="KW-0808">Transferase</keyword>
<dbReference type="AlphaFoldDB" id="A0A5B8UKH7"/>
<sequence length="175" mass="19932">MENTQKEKRSKHQNNRLINTKPFYTMQIVKATEQSRDEIKSLLQSQNLPTEDLPNVLTDFYAAVDAGKLIGLIGMERYGHYGLLRSMVVHPDHRNKRIAETLVTQLEQEAKSSGITEMYLLTETADKYFSKKSYSTITRDAVPAELKGSSEFSHVCPVSAIVRKKQLERQPETVS</sequence>
<protein>
    <submittedName>
        <fullName evidence="2">GNAT family N-acetyltransferase</fullName>
    </submittedName>
</protein>
<dbReference type="Proteomes" id="UP000321204">
    <property type="component" value="Chromosome"/>
</dbReference>
<dbReference type="OrthoDB" id="5197788at2"/>
<dbReference type="KEGG" id="fgg:FSB75_15180"/>
<proteinExistence type="predicted"/>
<keyword evidence="3" id="KW-1185">Reference proteome</keyword>
<dbReference type="InterPro" id="IPR016181">
    <property type="entry name" value="Acyl_CoA_acyltransferase"/>
</dbReference>
<gene>
    <name evidence="2" type="ORF">FSB75_15180</name>
</gene>
<feature type="domain" description="N-acetyltransferase" evidence="1">
    <location>
        <begin position="26"/>
        <end position="168"/>
    </location>
</feature>
<dbReference type="GO" id="GO:0016747">
    <property type="term" value="F:acyltransferase activity, transferring groups other than amino-acyl groups"/>
    <property type="evidence" value="ECO:0007669"/>
    <property type="project" value="InterPro"/>
</dbReference>
<dbReference type="SUPFAM" id="SSF55729">
    <property type="entry name" value="Acyl-CoA N-acyltransferases (Nat)"/>
    <property type="match status" value="1"/>
</dbReference>
<accession>A0A5B8UKH7</accession>
<dbReference type="InterPro" id="IPR000182">
    <property type="entry name" value="GNAT_dom"/>
</dbReference>
<organism evidence="2 3">
    <name type="scientific">Flavisolibacter ginsenosidimutans</name>
    <dbReference type="NCBI Taxonomy" id="661481"/>
    <lineage>
        <taxon>Bacteria</taxon>
        <taxon>Pseudomonadati</taxon>
        <taxon>Bacteroidota</taxon>
        <taxon>Chitinophagia</taxon>
        <taxon>Chitinophagales</taxon>
        <taxon>Chitinophagaceae</taxon>
        <taxon>Flavisolibacter</taxon>
    </lineage>
</organism>
<evidence type="ECO:0000259" key="1">
    <source>
        <dbReference type="PROSITE" id="PS51186"/>
    </source>
</evidence>
<dbReference type="CDD" id="cd04301">
    <property type="entry name" value="NAT_SF"/>
    <property type="match status" value="1"/>
</dbReference>
<dbReference type="Gene3D" id="3.40.630.30">
    <property type="match status" value="1"/>
</dbReference>
<dbReference type="RefSeq" id="WP_146789232.1">
    <property type="nucleotide sequence ID" value="NZ_BAABIO010000003.1"/>
</dbReference>
<dbReference type="PROSITE" id="PS51186">
    <property type="entry name" value="GNAT"/>
    <property type="match status" value="1"/>
</dbReference>
<name>A0A5B8UKH7_9BACT</name>
<dbReference type="NCBIfam" id="NF040501">
    <property type="entry name" value="resist_ArsN2"/>
    <property type="match status" value="1"/>
</dbReference>
<dbReference type="EMBL" id="CP042433">
    <property type="protein sequence ID" value="QEC57184.1"/>
    <property type="molecule type" value="Genomic_DNA"/>
</dbReference>
<dbReference type="Pfam" id="PF00583">
    <property type="entry name" value="Acetyltransf_1"/>
    <property type="match status" value="1"/>
</dbReference>
<reference evidence="2 3" key="1">
    <citation type="journal article" date="2015" name="Int. J. Syst. Evol. Microbiol.">
        <title>Flavisolibacter ginsenosidimutans sp. nov., with ginsenoside-converting activity isolated from soil used for cultivating ginseng.</title>
        <authorList>
            <person name="Zhao Y."/>
            <person name="Liu Q."/>
            <person name="Kang M.S."/>
            <person name="Jin F."/>
            <person name="Yu H."/>
            <person name="Im W.T."/>
        </authorList>
    </citation>
    <scope>NUCLEOTIDE SEQUENCE [LARGE SCALE GENOMIC DNA]</scope>
    <source>
        <strain evidence="2 3">Gsoil 636</strain>
    </source>
</reference>